<sequence>MVYEKGEIDDRQKRLENIIKREFYFMGNNVYDLGGNITGGFIARNKYSYNDYCKCSKCEYVILVITEYIKKECVLDRYIVAYKKLYEDIDNYSSTISNISDIDYIIDKNFLPKNELINVKSKNVENKNVKDNNVKNKNVKNKNVKNKIGEKYIEMETYTISVIIKIKTKIVNCFPMLKEAIHKITAHNNNDYYIGNRVGIIEKIKKKIYYYCLEKSRNRYKISDKGIKETIMQYEQKNNSTPKCGNSFDENSHREDCYSYDFFFNNKRDHHICGDPPPRCEMHKQKSYIYLKNDYQNEDYYSSKNTVSRNNVANQMGSNIGEICSVQQMDDISIKFYEIKITTNKNLISLKSILLLIEMVCMFYAHFIKCIMKNETQNTMNRKETDKYTEENIRCDEDKYLLFYNIILGKWKKKKKNENYSQKRKGEICSGKENHCKHFGEIKSVFYKKQSTSDYETDGSCVRSQSSNSQKGFPNSSERWPLYRETHARRDETNLRGYEINPEDCEENCEEDCEKDCEEECEKDSCVYQGNTRDPHMYPCTVREDQLSRYSDNRRNYSSCETFSSEKRKALNSLSEKDLEKINEYIHHVFVCILEECDTYFNIEFLFTLHTFELNFLFNLLKSLLLKRSLEDDLLVMLTYCAYKIQNKEIIDYCFWRLISIFENDSLPHSWVILDGCKTNNHLAKKYKEMKNNMREKKEKKQKKERNNVNDNCCSNLFYETLNIIQGNDIEMNNTTEIDINNGNLYFKKNIIDKNIFSNFVKKTKKQFHHYNDIPKGYVINEIQRLRNFNDYYSCCYILKNNKKQKILMGFKKRGENKVYIYKYDKNIKKKYKSVKTFFNISGFLGVLICNFTGMKIKIYDNGISEKFSNFFPSFERKNVLSIRFESNIISELPRHFICSIYKENKILKVIYENKCPMWNEEKEIYELPFYGRVKLASAKNLQLILKKCVISNSKKEFFSGKTINDVIEYVCSQYDQEKLENDKTYFTGEDNNNDRNITTTRQNLLCTLRNEEENKNTEGGEEGLKNSVKKRFTFDIIKNNLKKKRDEKFEIVNKDEEEIFLIFGKNSKDYFTLDFRHPLSSFEAFSIAISSLLKKKAVS</sequence>
<feature type="compositionally biased region" description="Polar residues" evidence="3">
    <location>
        <begin position="462"/>
        <end position="478"/>
    </location>
</feature>
<keyword evidence="2" id="KW-0175">Coiled coil</keyword>
<comment type="similarity">
    <text evidence="1">Belongs to the TUB family.</text>
</comment>
<reference evidence="7" key="3">
    <citation type="submission" date="2016-05" db="EMBL/GenBank/DDBJ databases">
        <authorList>
            <person name="Naeem Raeece"/>
        </authorList>
    </citation>
    <scope>NUCLEOTIDE SEQUENCE [LARGE SCALE GENOMIC DNA]</scope>
</reference>
<dbReference type="EMBL" id="FLRE01000187">
    <property type="protein sequence ID" value="SBT47042.1"/>
    <property type="molecule type" value="Genomic_DNA"/>
</dbReference>
<evidence type="ECO:0000256" key="2">
    <source>
        <dbReference type="SAM" id="Coils"/>
    </source>
</evidence>
<feature type="coiled-coil region" evidence="2">
    <location>
        <begin position="680"/>
        <end position="707"/>
    </location>
</feature>
<dbReference type="Proteomes" id="UP000078550">
    <property type="component" value="Unassembled WGS sequence"/>
</dbReference>
<evidence type="ECO:0000313" key="5">
    <source>
        <dbReference type="EMBL" id="SBT46464.1"/>
    </source>
</evidence>
<dbReference type="PANTHER" id="PTHR16517">
    <property type="entry name" value="TUBBY-RELATED"/>
    <property type="match status" value="1"/>
</dbReference>
<feature type="region of interest" description="Disordered" evidence="3">
    <location>
        <begin position="458"/>
        <end position="478"/>
    </location>
</feature>
<dbReference type="PANTHER" id="PTHR16517:SF7">
    <property type="entry name" value="PROTEIN KING TUBBY"/>
    <property type="match status" value="1"/>
</dbReference>
<dbReference type="Gene3D" id="3.20.90.10">
    <property type="entry name" value="Tubby Protein, Chain A"/>
    <property type="match status" value="1"/>
</dbReference>
<feature type="domain" description="Tubby C-terminal" evidence="4">
    <location>
        <begin position="1050"/>
        <end position="1093"/>
    </location>
</feature>
<evidence type="ECO:0000256" key="3">
    <source>
        <dbReference type="SAM" id="MobiDB-lite"/>
    </source>
</evidence>
<keyword evidence="8" id="KW-1185">Reference proteome</keyword>
<name>A0A1A8ZT13_PLAOA</name>
<protein>
    <recommendedName>
        <fullName evidence="4">Tubby C-terminal domain-containing protein</fullName>
    </recommendedName>
</protein>
<organism evidence="6 7">
    <name type="scientific">Plasmodium ovale wallikeri</name>
    <dbReference type="NCBI Taxonomy" id="864142"/>
    <lineage>
        <taxon>Eukaryota</taxon>
        <taxon>Sar</taxon>
        <taxon>Alveolata</taxon>
        <taxon>Apicomplexa</taxon>
        <taxon>Aconoidasida</taxon>
        <taxon>Haemosporida</taxon>
        <taxon>Plasmodiidae</taxon>
        <taxon>Plasmodium</taxon>
        <taxon>Plasmodium (Plasmodium)</taxon>
    </lineage>
</organism>
<evidence type="ECO:0000313" key="6">
    <source>
        <dbReference type="EMBL" id="SBT47042.1"/>
    </source>
</evidence>
<dbReference type="Pfam" id="PF01167">
    <property type="entry name" value="Tub"/>
    <property type="match status" value="2"/>
</dbReference>
<dbReference type="InterPro" id="IPR000007">
    <property type="entry name" value="Tubby_C"/>
</dbReference>
<reference evidence="8" key="2">
    <citation type="submission" date="2016-05" db="EMBL/GenBank/DDBJ databases">
        <authorList>
            <person name="Naeem R."/>
        </authorList>
    </citation>
    <scope>NUCLEOTIDE SEQUENCE [LARGE SCALE GENOMIC DNA]</scope>
</reference>
<dbReference type="EMBL" id="FLRD01000139">
    <property type="protein sequence ID" value="SBT46464.1"/>
    <property type="molecule type" value="Genomic_DNA"/>
</dbReference>
<dbReference type="InterPro" id="IPR025659">
    <property type="entry name" value="Tubby-like_C"/>
</dbReference>
<gene>
    <name evidence="5" type="ORF">POVWA1_053920</name>
    <name evidence="6" type="ORF">POVWA2_053150</name>
</gene>
<dbReference type="AlphaFoldDB" id="A0A1A8ZT13"/>
<dbReference type="SUPFAM" id="SSF54518">
    <property type="entry name" value="Tubby C-terminal domain-like"/>
    <property type="match status" value="1"/>
</dbReference>
<reference evidence="6" key="1">
    <citation type="submission" date="2016-05" db="EMBL/GenBank/DDBJ databases">
        <authorList>
            <person name="Lavstsen T."/>
            <person name="Jespersen J.S."/>
        </authorList>
    </citation>
    <scope>NUCLEOTIDE SEQUENCE [LARGE SCALE GENOMIC DNA]</scope>
</reference>
<feature type="domain" description="Tubby C-terminal" evidence="4">
    <location>
        <begin position="910"/>
        <end position="947"/>
    </location>
</feature>
<proteinExistence type="inferred from homology"/>
<dbReference type="Proteomes" id="UP000078555">
    <property type="component" value="Unassembled WGS sequence"/>
</dbReference>
<accession>A0A1A8ZT13</accession>
<evidence type="ECO:0000256" key="1">
    <source>
        <dbReference type="ARBA" id="ARBA00007129"/>
    </source>
</evidence>
<evidence type="ECO:0000313" key="7">
    <source>
        <dbReference type="Proteomes" id="UP000078550"/>
    </source>
</evidence>
<evidence type="ECO:0000313" key="8">
    <source>
        <dbReference type="Proteomes" id="UP000078555"/>
    </source>
</evidence>
<evidence type="ECO:0000259" key="4">
    <source>
        <dbReference type="Pfam" id="PF01167"/>
    </source>
</evidence>